<sequence length="219" mass="25150">MVFWVLWNNRNNCVWNGEKEADRSVGIKASVLWNEWQEVQLIRSSNNNANQPQQIDSSLQWQKPPFGWHKCNVDAAFHKKEMKTSAGWCVRDHTGQFVMAGTSWNQGRCSIIEGEAIALLEAMTEAARRGITNVIFETDSKIVVDAIQNLHRGFSEFNSIICNIQSYLSFNSNFKVKFAKRQANMVAHKLARAAISWASRYYLERIPTCIETILINEMF</sequence>
<proteinExistence type="predicted"/>
<dbReference type="Proteomes" id="UP001177021">
    <property type="component" value="Unassembled WGS sequence"/>
</dbReference>
<evidence type="ECO:0000313" key="1">
    <source>
        <dbReference type="EMBL" id="CAJ2644603.1"/>
    </source>
</evidence>
<name>A0ACB0JLS3_TRIPR</name>
<comment type="caution">
    <text evidence="1">The sequence shown here is derived from an EMBL/GenBank/DDBJ whole genome shotgun (WGS) entry which is preliminary data.</text>
</comment>
<protein>
    <submittedName>
        <fullName evidence="1">Uncharacterized protein</fullName>
    </submittedName>
</protein>
<accession>A0ACB0JLS3</accession>
<gene>
    <name evidence="1" type="ORF">MILVUS5_LOCUS13584</name>
</gene>
<evidence type="ECO:0000313" key="2">
    <source>
        <dbReference type="Proteomes" id="UP001177021"/>
    </source>
</evidence>
<keyword evidence="2" id="KW-1185">Reference proteome</keyword>
<reference evidence="1" key="1">
    <citation type="submission" date="2023-10" db="EMBL/GenBank/DDBJ databases">
        <authorList>
            <person name="Rodriguez Cubillos JULIANA M."/>
            <person name="De Vega J."/>
        </authorList>
    </citation>
    <scope>NUCLEOTIDE SEQUENCE</scope>
</reference>
<organism evidence="1 2">
    <name type="scientific">Trifolium pratense</name>
    <name type="common">Red clover</name>
    <dbReference type="NCBI Taxonomy" id="57577"/>
    <lineage>
        <taxon>Eukaryota</taxon>
        <taxon>Viridiplantae</taxon>
        <taxon>Streptophyta</taxon>
        <taxon>Embryophyta</taxon>
        <taxon>Tracheophyta</taxon>
        <taxon>Spermatophyta</taxon>
        <taxon>Magnoliopsida</taxon>
        <taxon>eudicotyledons</taxon>
        <taxon>Gunneridae</taxon>
        <taxon>Pentapetalae</taxon>
        <taxon>rosids</taxon>
        <taxon>fabids</taxon>
        <taxon>Fabales</taxon>
        <taxon>Fabaceae</taxon>
        <taxon>Papilionoideae</taxon>
        <taxon>50 kb inversion clade</taxon>
        <taxon>NPAAA clade</taxon>
        <taxon>Hologalegina</taxon>
        <taxon>IRL clade</taxon>
        <taxon>Trifolieae</taxon>
        <taxon>Trifolium</taxon>
    </lineage>
</organism>
<dbReference type="EMBL" id="CASHSV030000034">
    <property type="protein sequence ID" value="CAJ2644603.1"/>
    <property type="molecule type" value="Genomic_DNA"/>
</dbReference>